<name>A0A3G4ZRS5_9VIRU</name>
<evidence type="ECO:0000313" key="2">
    <source>
        <dbReference type="EMBL" id="AYV76303.1"/>
    </source>
</evidence>
<feature type="compositionally biased region" description="Polar residues" evidence="1">
    <location>
        <begin position="1"/>
        <end position="11"/>
    </location>
</feature>
<evidence type="ECO:0000256" key="1">
    <source>
        <dbReference type="SAM" id="MobiDB-lite"/>
    </source>
</evidence>
<reference evidence="2" key="1">
    <citation type="submission" date="2018-10" db="EMBL/GenBank/DDBJ databases">
        <title>Hidden diversity of soil giant viruses.</title>
        <authorList>
            <person name="Schulz F."/>
            <person name="Alteio L."/>
            <person name="Goudeau D."/>
            <person name="Ryan E.M."/>
            <person name="Malmstrom R.R."/>
            <person name="Blanchard J."/>
            <person name="Woyke T."/>
        </authorList>
    </citation>
    <scope>NUCLEOTIDE SEQUENCE</scope>
    <source>
        <strain evidence="2">TEV1</strain>
    </source>
</reference>
<feature type="region of interest" description="Disordered" evidence="1">
    <location>
        <begin position="1"/>
        <end position="47"/>
    </location>
</feature>
<organism evidence="2">
    <name type="scientific">Terrestrivirus sp</name>
    <dbReference type="NCBI Taxonomy" id="2487775"/>
    <lineage>
        <taxon>Viruses</taxon>
        <taxon>Varidnaviria</taxon>
        <taxon>Bamfordvirae</taxon>
        <taxon>Nucleocytoviricota</taxon>
        <taxon>Megaviricetes</taxon>
        <taxon>Imitervirales</taxon>
        <taxon>Mimiviridae</taxon>
        <taxon>Klosneuvirinae</taxon>
    </lineage>
</organism>
<protein>
    <submittedName>
        <fullName evidence="2">Uncharacterized protein</fullName>
    </submittedName>
</protein>
<feature type="region of interest" description="Disordered" evidence="1">
    <location>
        <begin position="226"/>
        <end position="274"/>
    </location>
</feature>
<sequence>MKTSPKTSPQRTVCLPMTPRQVSPPIDIPGAPKKENGGVRQSESQILENDPLRCRLGFVTEPVQNDKAAVETDGVDGTKTPTKLLSKNDVVTLDASRKPDEGTIRRIMLINNVVNVTPRTPQHQVSVPKKQNGVETDVVDGTKTPTKLLIKSDVVTLDASRNPDGGTIRRIMLMNSVVNVTPRTPQHRVSAPIEIPVPKKQNGVDRQTHISPNDPIRRRLDFVTEPIPENDGVHGATGPLTPIRQHSDEHDAATPGAPKKPNGGNIRRTDSNFNVFDAIPPPLVW</sequence>
<proteinExistence type="predicted"/>
<gene>
    <name evidence="2" type="ORF">Terrestrivirus5_125</name>
</gene>
<accession>A0A3G4ZRS5</accession>
<dbReference type="EMBL" id="MK071983">
    <property type="protein sequence ID" value="AYV76303.1"/>
    <property type="molecule type" value="Genomic_DNA"/>
</dbReference>